<dbReference type="PANTHER" id="PTHR36694">
    <property type="entry name" value="PASIFLORA 1, ISOFORM A-RELATED"/>
    <property type="match status" value="1"/>
</dbReference>
<proteinExistence type="predicted"/>
<keyword evidence="2" id="KW-0812">Transmembrane</keyword>
<evidence type="ECO:0000256" key="2">
    <source>
        <dbReference type="SAM" id="Phobius"/>
    </source>
</evidence>
<evidence type="ECO:0000313" key="3">
    <source>
        <dbReference type="EnsemblMetazoa" id="tetur05g08810.1"/>
    </source>
</evidence>
<keyword evidence="2" id="KW-1133">Transmembrane helix</keyword>
<feature type="transmembrane region" description="Helical" evidence="2">
    <location>
        <begin position="54"/>
        <end position="82"/>
    </location>
</feature>
<organism evidence="3 4">
    <name type="scientific">Tetranychus urticae</name>
    <name type="common">Two-spotted spider mite</name>
    <dbReference type="NCBI Taxonomy" id="32264"/>
    <lineage>
        <taxon>Eukaryota</taxon>
        <taxon>Metazoa</taxon>
        <taxon>Ecdysozoa</taxon>
        <taxon>Arthropoda</taxon>
        <taxon>Chelicerata</taxon>
        <taxon>Arachnida</taxon>
        <taxon>Acari</taxon>
        <taxon>Acariformes</taxon>
        <taxon>Trombidiformes</taxon>
        <taxon>Prostigmata</taxon>
        <taxon>Eleutherengona</taxon>
        <taxon>Raphignathae</taxon>
        <taxon>Tetranychoidea</taxon>
        <taxon>Tetranychidae</taxon>
        <taxon>Tetranychus</taxon>
    </lineage>
</organism>
<reference evidence="3" key="2">
    <citation type="submission" date="2015-06" db="UniProtKB">
        <authorList>
            <consortium name="EnsemblMetazoa"/>
        </authorList>
    </citation>
    <scope>IDENTIFICATION</scope>
</reference>
<feature type="transmembrane region" description="Helical" evidence="2">
    <location>
        <begin position="128"/>
        <end position="147"/>
    </location>
</feature>
<dbReference type="PANTHER" id="PTHR36694:SF11">
    <property type="entry name" value="LP21121P-RELATED"/>
    <property type="match status" value="1"/>
</dbReference>
<feature type="transmembrane region" description="Helical" evidence="2">
    <location>
        <begin position="29"/>
        <end position="48"/>
    </location>
</feature>
<dbReference type="Proteomes" id="UP000015104">
    <property type="component" value="Unassembled WGS sequence"/>
</dbReference>
<keyword evidence="4" id="KW-1185">Reference proteome</keyword>
<feature type="region of interest" description="Disordered" evidence="1">
    <location>
        <begin position="177"/>
        <end position="200"/>
    </location>
</feature>
<evidence type="ECO:0000256" key="1">
    <source>
        <dbReference type="SAM" id="MobiDB-lite"/>
    </source>
</evidence>
<dbReference type="EMBL" id="CAEY01001593">
    <property type="status" value="NOT_ANNOTATED_CDS"/>
    <property type="molecule type" value="Genomic_DNA"/>
</dbReference>
<feature type="compositionally biased region" description="Polar residues" evidence="1">
    <location>
        <begin position="179"/>
        <end position="200"/>
    </location>
</feature>
<protein>
    <submittedName>
        <fullName evidence="3">Uncharacterized protein</fullName>
    </submittedName>
</protein>
<dbReference type="AlphaFoldDB" id="T1K669"/>
<dbReference type="HOGENOM" id="CLU_2309538_0_0_1"/>
<accession>T1K669</accession>
<feature type="transmembrane region" description="Helical" evidence="2">
    <location>
        <begin position="89"/>
        <end position="108"/>
    </location>
</feature>
<dbReference type="EnsemblMetazoa" id="tetur05g08810.1">
    <property type="protein sequence ID" value="tetur05g08810.1"/>
    <property type="gene ID" value="tetur05g08810"/>
</dbReference>
<keyword evidence="2" id="KW-0472">Membrane</keyword>
<sequence length="212" mass="23465">MNNWNNKKKSLKLNLTRVSTINNISSKKLLFTFKLYYCMVVTGGTIWASSDNVFGFISLGFLVIFFCTLSILSSVLLIIGVCVESRRMFLPWIIVIPCTNGLTIIHTFVNNSMDNHLVDDDSQKGNVAFDFVILAIFAYGILCAILLHRKISSTKVSHQGKFILPVKQNNTILPEVTKNKSNSSPTLSKVTIDNSGAEPSSPATCHIFLGID</sequence>
<evidence type="ECO:0000313" key="4">
    <source>
        <dbReference type="Proteomes" id="UP000015104"/>
    </source>
</evidence>
<reference evidence="4" key="1">
    <citation type="submission" date="2011-08" db="EMBL/GenBank/DDBJ databases">
        <authorList>
            <person name="Rombauts S."/>
        </authorList>
    </citation>
    <scope>NUCLEOTIDE SEQUENCE</scope>
    <source>
        <strain evidence="4">London</strain>
    </source>
</reference>
<name>T1K669_TETUR</name>